<gene>
    <name evidence="2" type="ORF">PEL8287_03772</name>
</gene>
<dbReference type="RefSeq" id="WP_085893970.1">
    <property type="nucleotide sequence ID" value="NZ_FWFL01000015.1"/>
</dbReference>
<dbReference type="AlphaFoldDB" id="A0A1Y5TN87"/>
<dbReference type="Gene3D" id="1.10.3730.20">
    <property type="match status" value="1"/>
</dbReference>
<proteinExistence type="predicted"/>
<evidence type="ECO:0000256" key="1">
    <source>
        <dbReference type="SAM" id="Phobius"/>
    </source>
</evidence>
<keyword evidence="1" id="KW-1133">Transmembrane helix</keyword>
<protein>
    <submittedName>
        <fullName evidence="2">Uncharacterized protein</fullName>
    </submittedName>
</protein>
<dbReference type="EMBL" id="FWFL01000015">
    <property type="protein sequence ID" value="SLN68045.1"/>
    <property type="molecule type" value="Genomic_DNA"/>
</dbReference>
<dbReference type="OrthoDB" id="7873854at2"/>
<keyword evidence="1" id="KW-0472">Membrane</keyword>
<dbReference type="Proteomes" id="UP000193827">
    <property type="component" value="Unassembled WGS sequence"/>
</dbReference>
<keyword evidence="3" id="KW-1185">Reference proteome</keyword>
<organism evidence="2 3">
    <name type="scientific">Roseovarius litorisediminis</name>
    <dbReference type="NCBI Taxonomy" id="1312363"/>
    <lineage>
        <taxon>Bacteria</taxon>
        <taxon>Pseudomonadati</taxon>
        <taxon>Pseudomonadota</taxon>
        <taxon>Alphaproteobacteria</taxon>
        <taxon>Rhodobacterales</taxon>
        <taxon>Roseobacteraceae</taxon>
        <taxon>Roseovarius</taxon>
    </lineage>
</organism>
<feature type="transmembrane region" description="Helical" evidence="1">
    <location>
        <begin position="97"/>
        <end position="115"/>
    </location>
</feature>
<evidence type="ECO:0000313" key="3">
    <source>
        <dbReference type="Proteomes" id="UP000193827"/>
    </source>
</evidence>
<dbReference type="SUPFAM" id="SSF103481">
    <property type="entry name" value="Multidrug resistance efflux transporter EmrE"/>
    <property type="match status" value="1"/>
</dbReference>
<sequence>MSAWFFIAMATIANVSLNLCLKAISPSLYFDTPLALLGRLLSSPWAWLGFISGVVLLASFALALRSMPLSVTYIVITCSAMVLLTVLGAVLGYESLSFLRSFGLAFIILGLVLVTQSIPTA</sequence>
<feature type="transmembrane region" description="Helical" evidence="1">
    <location>
        <begin position="44"/>
        <end position="64"/>
    </location>
</feature>
<name>A0A1Y5TN87_9RHOB</name>
<dbReference type="InterPro" id="IPR037185">
    <property type="entry name" value="EmrE-like"/>
</dbReference>
<evidence type="ECO:0000313" key="2">
    <source>
        <dbReference type="EMBL" id="SLN68045.1"/>
    </source>
</evidence>
<keyword evidence="1" id="KW-0812">Transmembrane</keyword>
<accession>A0A1Y5TN87</accession>
<feature type="transmembrane region" description="Helical" evidence="1">
    <location>
        <begin position="71"/>
        <end position="91"/>
    </location>
</feature>
<reference evidence="2 3" key="1">
    <citation type="submission" date="2017-03" db="EMBL/GenBank/DDBJ databases">
        <authorList>
            <person name="Afonso C.L."/>
            <person name="Miller P.J."/>
            <person name="Scott M.A."/>
            <person name="Spackman E."/>
            <person name="Goraichik I."/>
            <person name="Dimitrov K.M."/>
            <person name="Suarez D.L."/>
            <person name="Swayne D.E."/>
        </authorList>
    </citation>
    <scope>NUCLEOTIDE SEQUENCE [LARGE SCALE GENOMIC DNA]</scope>
    <source>
        <strain evidence="2 3">CECT 8287</strain>
    </source>
</reference>